<accession>A0AAV5S3S5</accession>
<keyword evidence="3 6" id="KW-1133">Transmembrane helix</keyword>
<dbReference type="GO" id="GO:0005886">
    <property type="term" value="C:plasma membrane"/>
    <property type="evidence" value="ECO:0007669"/>
    <property type="project" value="TreeGrafter"/>
</dbReference>
<dbReference type="Pfam" id="PF07690">
    <property type="entry name" value="MFS_1"/>
    <property type="match status" value="1"/>
</dbReference>
<evidence type="ECO:0000256" key="1">
    <source>
        <dbReference type="ARBA" id="ARBA00004141"/>
    </source>
</evidence>
<keyword evidence="4 6" id="KW-0472">Membrane</keyword>
<feature type="transmembrane region" description="Helical" evidence="6">
    <location>
        <begin position="174"/>
        <end position="194"/>
    </location>
</feature>
<evidence type="ECO:0000256" key="3">
    <source>
        <dbReference type="ARBA" id="ARBA00022989"/>
    </source>
</evidence>
<feature type="transmembrane region" description="Helical" evidence="6">
    <location>
        <begin position="492"/>
        <end position="510"/>
    </location>
</feature>
<dbReference type="PROSITE" id="PS50850">
    <property type="entry name" value="MFS"/>
    <property type="match status" value="1"/>
</dbReference>
<reference evidence="8 9" key="1">
    <citation type="journal article" date="2023" name="Elife">
        <title>Identification of key yeast species and microbe-microbe interactions impacting larval growth of Drosophila in the wild.</title>
        <authorList>
            <person name="Mure A."/>
            <person name="Sugiura Y."/>
            <person name="Maeda R."/>
            <person name="Honda K."/>
            <person name="Sakurai N."/>
            <person name="Takahashi Y."/>
            <person name="Watada M."/>
            <person name="Katoh T."/>
            <person name="Gotoh A."/>
            <person name="Gotoh Y."/>
            <person name="Taniguchi I."/>
            <person name="Nakamura K."/>
            <person name="Hayashi T."/>
            <person name="Katayama T."/>
            <person name="Uemura T."/>
            <person name="Hattori Y."/>
        </authorList>
    </citation>
    <scope>NUCLEOTIDE SEQUENCE [LARGE SCALE GENOMIC DNA]</scope>
    <source>
        <strain evidence="8 9">KH-74</strain>
    </source>
</reference>
<dbReference type="EMBL" id="BTGD01000024">
    <property type="protein sequence ID" value="GMM58277.1"/>
    <property type="molecule type" value="Genomic_DNA"/>
</dbReference>
<dbReference type="InterPro" id="IPR011701">
    <property type="entry name" value="MFS"/>
</dbReference>
<feature type="transmembrane region" description="Helical" evidence="6">
    <location>
        <begin position="428"/>
        <end position="447"/>
    </location>
</feature>
<gene>
    <name evidence="8" type="ORF">DAKH74_048930</name>
</gene>
<evidence type="ECO:0000256" key="2">
    <source>
        <dbReference type="ARBA" id="ARBA00022692"/>
    </source>
</evidence>
<dbReference type="GO" id="GO:1990961">
    <property type="term" value="P:xenobiotic detoxification by transmembrane export across the plasma membrane"/>
    <property type="evidence" value="ECO:0007669"/>
    <property type="project" value="TreeGrafter"/>
</dbReference>
<feature type="region of interest" description="Disordered" evidence="5">
    <location>
        <begin position="49"/>
        <end position="99"/>
    </location>
</feature>
<feature type="compositionally biased region" description="Basic and acidic residues" evidence="5">
    <location>
        <begin position="65"/>
        <end position="80"/>
    </location>
</feature>
<evidence type="ECO:0000313" key="9">
    <source>
        <dbReference type="Proteomes" id="UP001377567"/>
    </source>
</evidence>
<dbReference type="Gene3D" id="1.20.1250.20">
    <property type="entry name" value="MFS general substrate transporter like domains"/>
    <property type="match status" value="1"/>
</dbReference>
<feature type="transmembrane region" description="Helical" evidence="6">
    <location>
        <begin position="200"/>
        <end position="222"/>
    </location>
</feature>
<dbReference type="CDD" id="cd17323">
    <property type="entry name" value="MFS_Tpo1_MDR_like"/>
    <property type="match status" value="1"/>
</dbReference>
<evidence type="ECO:0000256" key="5">
    <source>
        <dbReference type="SAM" id="MobiDB-lite"/>
    </source>
</evidence>
<evidence type="ECO:0000259" key="7">
    <source>
        <dbReference type="PROSITE" id="PS50850"/>
    </source>
</evidence>
<feature type="transmembrane region" description="Helical" evidence="6">
    <location>
        <begin position="105"/>
        <end position="125"/>
    </location>
</feature>
<dbReference type="SUPFAM" id="SSF103473">
    <property type="entry name" value="MFS general substrate transporter"/>
    <property type="match status" value="1"/>
</dbReference>
<feature type="transmembrane region" description="Helical" evidence="6">
    <location>
        <begin position="459"/>
        <end position="480"/>
    </location>
</feature>
<feature type="transmembrane region" description="Helical" evidence="6">
    <location>
        <begin position="263"/>
        <end position="283"/>
    </location>
</feature>
<feature type="transmembrane region" description="Helical" evidence="6">
    <location>
        <begin position="348"/>
        <end position="367"/>
    </location>
</feature>
<feature type="domain" description="Major facilitator superfamily (MFS) profile" evidence="7">
    <location>
        <begin position="107"/>
        <end position="551"/>
    </location>
</feature>
<feature type="transmembrane region" description="Helical" evidence="6">
    <location>
        <begin position="387"/>
        <end position="408"/>
    </location>
</feature>
<evidence type="ECO:0000256" key="6">
    <source>
        <dbReference type="SAM" id="Phobius"/>
    </source>
</evidence>
<proteinExistence type="predicted"/>
<dbReference type="AlphaFoldDB" id="A0AAV5S3S5"/>
<dbReference type="GO" id="GO:0015244">
    <property type="term" value="F:fluconazole transmembrane transporter activity"/>
    <property type="evidence" value="ECO:0007669"/>
    <property type="project" value="TreeGrafter"/>
</dbReference>
<protein>
    <recommendedName>
        <fullName evidence="7">Major facilitator superfamily (MFS) profile domain-containing protein</fullName>
    </recommendedName>
</protein>
<dbReference type="FunFam" id="1.20.1250.20:FF:000011">
    <property type="entry name" value="MFS multidrug transporter, putative"/>
    <property type="match status" value="1"/>
</dbReference>
<evidence type="ECO:0000313" key="8">
    <source>
        <dbReference type="EMBL" id="GMM58277.1"/>
    </source>
</evidence>
<feature type="transmembrane region" description="Helical" evidence="6">
    <location>
        <begin position="234"/>
        <end position="257"/>
    </location>
</feature>
<sequence length="556" mass="61760">MSSYATFKNTFLFDVLERLNVVTISELDAMNNSDLESTIANITTDSDIESSIDSFPDSQSTAESIAKKDDANEQDKEISRDPYLVDWNGPNDPENPQNWNNSRKYFTMFQIMLLTAVTYMGASIYTPGEEEIREEFGVGHVVATLNLSLYVLGYGLGPLVLSPITEIAKIGRQPVYIITLFCFTIFQIGIASVHSIGGMIVMRFITGVLCSPALATGGATIVDVMKMEIVPVFLGFWSVGAIVAPIVAPLLGAAMVVAKNWRWIFWLQTFMSAATFAILALFFKETSASSILSRRASILSRRASRLRKETGDDRYYTKQERIDAENDFWKMIGNTLSTSVQIIVREPIVLAFDLYCALAYGSFYLFFESFPIVFVGIYNFTLIESTLAFMGFAVGGAIAFAIFLAYLVKVLAPKFQNGTFVPESYMPLLMGVCWFFPLAIFLFGWAASTHWIVPIIAEIFFVIGGFNLFQVSFSYLAFAFPMHTAPVFAGNTLFRAGFACAMPLFGQIMYTNLAIDGYPVGWGSSIVGFLTLAMCVIPFALYKYGASLRERSKFIQ</sequence>
<comment type="subcellular location">
    <subcellularLocation>
        <location evidence="1">Membrane</location>
        <topology evidence="1">Multi-pass membrane protein</topology>
    </subcellularLocation>
</comment>
<organism evidence="8 9">
    <name type="scientific">Maudiozyma humilis</name>
    <name type="common">Sour dough yeast</name>
    <name type="synonym">Kazachstania humilis</name>
    <dbReference type="NCBI Taxonomy" id="51915"/>
    <lineage>
        <taxon>Eukaryota</taxon>
        <taxon>Fungi</taxon>
        <taxon>Dikarya</taxon>
        <taxon>Ascomycota</taxon>
        <taxon>Saccharomycotina</taxon>
        <taxon>Saccharomycetes</taxon>
        <taxon>Saccharomycetales</taxon>
        <taxon>Saccharomycetaceae</taxon>
        <taxon>Maudiozyma</taxon>
    </lineage>
</organism>
<name>A0AAV5S3S5_MAUHU</name>
<evidence type="ECO:0000256" key="4">
    <source>
        <dbReference type="ARBA" id="ARBA00023136"/>
    </source>
</evidence>
<keyword evidence="9" id="KW-1185">Reference proteome</keyword>
<keyword evidence="2 6" id="KW-0812">Transmembrane</keyword>
<dbReference type="InterPro" id="IPR020846">
    <property type="entry name" value="MFS_dom"/>
</dbReference>
<feature type="transmembrane region" description="Helical" evidence="6">
    <location>
        <begin position="522"/>
        <end position="542"/>
    </location>
</feature>
<feature type="transmembrane region" description="Helical" evidence="6">
    <location>
        <begin position="137"/>
        <end position="162"/>
    </location>
</feature>
<comment type="caution">
    <text evidence="8">The sequence shown here is derived from an EMBL/GenBank/DDBJ whole genome shotgun (WGS) entry which is preliminary data.</text>
</comment>
<dbReference type="Proteomes" id="UP001377567">
    <property type="component" value="Unassembled WGS sequence"/>
</dbReference>
<dbReference type="InterPro" id="IPR036259">
    <property type="entry name" value="MFS_trans_sf"/>
</dbReference>
<dbReference type="PANTHER" id="PTHR23502">
    <property type="entry name" value="MAJOR FACILITATOR SUPERFAMILY"/>
    <property type="match status" value="1"/>
</dbReference>
<dbReference type="PANTHER" id="PTHR23502:SF23">
    <property type="entry name" value="FLUCONAZOLE RESISTANCE PROTEIN 1"/>
    <property type="match status" value="1"/>
</dbReference>